<protein>
    <submittedName>
        <fullName evidence="2">Uncharacterized protein</fullName>
    </submittedName>
</protein>
<reference evidence="2" key="1">
    <citation type="submission" date="2021-01" db="EMBL/GenBank/DDBJ databases">
        <authorList>
            <person name="Corre E."/>
            <person name="Pelletier E."/>
            <person name="Niang G."/>
            <person name="Scheremetjew M."/>
            <person name="Finn R."/>
            <person name="Kale V."/>
            <person name="Holt S."/>
            <person name="Cochrane G."/>
            <person name="Meng A."/>
            <person name="Brown T."/>
            <person name="Cohen L."/>
        </authorList>
    </citation>
    <scope>NUCLEOTIDE SEQUENCE</scope>
    <source>
        <strain evidence="2">CCMP125</strain>
    </source>
</reference>
<dbReference type="AlphaFoldDB" id="A0A7S3DMF6"/>
<organism evidence="2">
    <name type="scientific">Entomoneis paludosa</name>
    <dbReference type="NCBI Taxonomy" id="265537"/>
    <lineage>
        <taxon>Eukaryota</taxon>
        <taxon>Sar</taxon>
        <taxon>Stramenopiles</taxon>
        <taxon>Ochrophyta</taxon>
        <taxon>Bacillariophyta</taxon>
        <taxon>Bacillariophyceae</taxon>
        <taxon>Bacillariophycidae</taxon>
        <taxon>Entomoneidaceae</taxon>
        <taxon>Entomoneis</taxon>
    </lineage>
</organism>
<feature type="signal peptide" evidence="1">
    <location>
        <begin position="1"/>
        <end position="22"/>
    </location>
</feature>
<evidence type="ECO:0000313" key="2">
    <source>
        <dbReference type="EMBL" id="CAD9957345.1"/>
    </source>
</evidence>
<sequence>MMNFYQFAILVVLLGLSVQVSSSCPADLSFRFIYFPTGPVIEPNGTLVSDLDRISEGKAGQQVPFSGGEGFIFVIEESEPFLVLNGTLSMSEICTRLDNNNQYWHCEGVFEDLSHFGCNGFLSYEGFYAEFQEGTDLLNIAEFALTGGTNQLEGFKGVVKEQEETFNFLNFTNNNETESATFLVRTVTSTAA</sequence>
<dbReference type="EMBL" id="HBHT01012256">
    <property type="protein sequence ID" value="CAD9957345.1"/>
    <property type="molecule type" value="Transcribed_RNA"/>
</dbReference>
<keyword evidence="1" id="KW-0732">Signal</keyword>
<feature type="chain" id="PRO_5031393559" evidence="1">
    <location>
        <begin position="23"/>
        <end position="192"/>
    </location>
</feature>
<name>A0A7S3DMF6_9STRA</name>
<accession>A0A7S3DMF6</accession>
<gene>
    <name evidence="2" type="ORF">APAL1065_LOCUS8230</name>
</gene>
<proteinExistence type="predicted"/>
<evidence type="ECO:0000256" key="1">
    <source>
        <dbReference type="SAM" id="SignalP"/>
    </source>
</evidence>